<feature type="transmembrane region" description="Helical" evidence="13">
    <location>
        <begin position="136"/>
        <end position="157"/>
    </location>
</feature>
<keyword evidence="7 11" id="KW-0863">Zinc-finger</keyword>
<keyword evidence="8" id="KW-0833">Ubl conjugation pathway</keyword>
<keyword evidence="5" id="KW-0808">Transferase</keyword>
<accession>A0A0K0EPJ2</accession>
<evidence type="ECO:0000313" key="15">
    <source>
        <dbReference type="Proteomes" id="UP000035681"/>
    </source>
</evidence>
<dbReference type="InterPro" id="IPR013083">
    <property type="entry name" value="Znf_RING/FYVE/PHD"/>
</dbReference>
<dbReference type="GO" id="GO:0006511">
    <property type="term" value="P:ubiquitin-dependent protein catabolic process"/>
    <property type="evidence" value="ECO:0007669"/>
    <property type="project" value="InterPro"/>
</dbReference>
<proteinExistence type="predicted"/>
<dbReference type="GO" id="GO:0005783">
    <property type="term" value="C:endoplasmic reticulum"/>
    <property type="evidence" value="ECO:0007669"/>
    <property type="project" value="InterPro"/>
</dbReference>
<reference evidence="16" key="1">
    <citation type="submission" date="2015-08" db="UniProtKB">
        <authorList>
            <consortium name="WormBaseParasite"/>
        </authorList>
    </citation>
    <scope>IDENTIFICATION</scope>
</reference>
<evidence type="ECO:0000259" key="14">
    <source>
        <dbReference type="PROSITE" id="PS50089"/>
    </source>
</evidence>
<evidence type="ECO:0000256" key="13">
    <source>
        <dbReference type="SAM" id="Phobius"/>
    </source>
</evidence>
<evidence type="ECO:0000256" key="4">
    <source>
        <dbReference type="ARBA" id="ARBA00012483"/>
    </source>
</evidence>
<dbReference type="EC" id="2.3.2.27" evidence="4"/>
<dbReference type="InterPro" id="IPR045103">
    <property type="entry name" value="RNF5/RNF185-like"/>
</dbReference>
<evidence type="ECO:0000256" key="3">
    <source>
        <dbReference type="ARBA" id="ARBA00004906"/>
    </source>
</evidence>
<dbReference type="FunFam" id="3.30.40.10:FF:000062">
    <property type="entry name" value="E3 ubiquitin-protein ligase RNF185"/>
    <property type="match status" value="1"/>
</dbReference>
<evidence type="ECO:0000256" key="10">
    <source>
        <dbReference type="ARBA" id="ARBA00023136"/>
    </source>
</evidence>
<keyword evidence="13" id="KW-0812">Transmembrane</keyword>
<feature type="region of interest" description="Disordered" evidence="12">
    <location>
        <begin position="1"/>
        <end position="34"/>
    </location>
</feature>
<keyword evidence="9" id="KW-0862">Zinc</keyword>
<comment type="subcellular location">
    <subcellularLocation>
        <location evidence="2">Endomembrane system</location>
    </subcellularLocation>
</comment>
<evidence type="ECO:0000256" key="11">
    <source>
        <dbReference type="PROSITE-ProRule" id="PRU00175"/>
    </source>
</evidence>
<dbReference type="GO" id="GO:0016567">
    <property type="term" value="P:protein ubiquitination"/>
    <property type="evidence" value="ECO:0007669"/>
    <property type="project" value="UniProtKB-UniPathway"/>
</dbReference>
<keyword evidence="13" id="KW-1133">Transmembrane helix</keyword>
<dbReference type="GO" id="GO:0008270">
    <property type="term" value="F:zinc ion binding"/>
    <property type="evidence" value="ECO:0007669"/>
    <property type="project" value="UniProtKB-KW"/>
</dbReference>
<dbReference type="Proteomes" id="UP000035681">
    <property type="component" value="Unplaced"/>
</dbReference>
<protein>
    <recommendedName>
        <fullName evidence="4">RING-type E3 ubiquitin transferase</fullName>
        <ecNumber evidence="4">2.3.2.27</ecNumber>
    </recommendedName>
</protein>
<evidence type="ECO:0000256" key="8">
    <source>
        <dbReference type="ARBA" id="ARBA00022786"/>
    </source>
</evidence>
<evidence type="ECO:0000256" key="1">
    <source>
        <dbReference type="ARBA" id="ARBA00000900"/>
    </source>
</evidence>
<dbReference type="PROSITE" id="PS50089">
    <property type="entry name" value="ZF_RING_2"/>
    <property type="match status" value="1"/>
</dbReference>
<dbReference type="AlphaFoldDB" id="A0A0K0EPJ2"/>
<dbReference type="WBParaSite" id="TCONS_00001522.p1">
    <property type="protein sequence ID" value="TCONS_00001522.p1"/>
    <property type="gene ID" value="XLOC_001401"/>
</dbReference>
<feature type="compositionally biased region" description="Basic and acidic residues" evidence="12">
    <location>
        <begin position="11"/>
        <end position="34"/>
    </location>
</feature>
<evidence type="ECO:0000256" key="2">
    <source>
        <dbReference type="ARBA" id="ARBA00004308"/>
    </source>
</evidence>
<evidence type="ECO:0000256" key="7">
    <source>
        <dbReference type="ARBA" id="ARBA00022771"/>
    </source>
</evidence>
<evidence type="ECO:0000256" key="9">
    <source>
        <dbReference type="ARBA" id="ARBA00022833"/>
    </source>
</evidence>
<keyword evidence="15" id="KW-1185">Reference proteome</keyword>
<dbReference type="Pfam" id="PF13920">
    <property type="entry name" value="zf-C3HC4_3"/>
    <property type="match status" value="1"/>
</dbReference>
<dbReference type="GO" id="GO:0061630">
    <property type="term" value="F:ubiquitin protein ligase activity"/>
    <property type="evidence" value="ECO:0007669"/>
    <property type="project" value="UniProtKB-EC"/>
</dbReference>
<name>A0A0K0EPJ2_STRER</name>
<feature type="region of interest" description="Disordered" evidence="12">
    <location>
        <begin position="96"/>
        <end position="122"/>
    </location>
</feature>
<feature type="compositionally biased region" description="Polar residues" evidence="12">
    <location>
        <begin position="1"/>
        <end position="10"/>
    </location>
</feature>
<dbReference type="InterPro" id="IPR017907">
    <property type="entry name" value="Znf_RING_CS"/>
</dbReference>
<comment type="pathway">
    <text evidence="3">Protein modification; protein ubiquitination.</text>
</comment>
<sequence length="197" mass="22704">MESNITTTENEPFKDESNTSDPNNEKQDNEEKKDDNGRFECNICLDAANDAVVTMCGHLYCWVCLSYWMDSRPNKKCCPVCKAAISEDKIIPIYGRGGNKVDPRSKKVPPRPRGQRTEEPSNQFGNFNWMNDNGGFHFSLGIGFYPISFVASLFNTQNNSNENRNNREDTREYQQEQMLSNGSFYIAVLFLLWLFFF</sequence>
<evidence type="ECO:0000256" key="12">
    <source>
        <dbReference type="SAM" id="MobiDB-lite"/>
    </source>
</evidence>
<dbReference type="SUPFAM" id="SSF57850">
    <property type="entry name" value="RING/U-box"/>
    <property type="match status" value="1"/>
</dbReference>
<feature type="domain" description="RING-type" evidence="14">
    <location>
        <begin position="41"/>
        <end position="82"/>
    </location>
</feature>
<evidence type="ECO:0000313" key="16">
    <source>
        <dbReference type="WBParaSite" id="SSTP_0001137700.1"/>
    </source>
</evidence>
<comment type="catalytic activity">
    <reaction evidence="1">
        <text>S-ubiquitinyl-[E2 ubiquitin-conjugating enzyme]-L-cysteine + [acceptor protein]-L-lysine = [E2 ubiquitin-conjugating enzyme]-L-cysteine + N(6)-ubiquitinyl-[acceptor protein]-L-lysine.</text>
        <dbReference type="EC" id="2.3.2.27"/>
    </reaction>
</comment>
<dbReference type="InterPro" id="IPR001841">
    <property type="entry name" value="Znf_RING"/>
</dbReference>
<evidence type="ECO:0000256" key="5">
    <source>
        <dbReference type="ARBA" id="ARBA00022679"/>
    </source>
</evidence>
<dbReference type="Gene3D" id="3.30.40.10">
    <property type="entry name" value="Zinc/RING finger domain, C3HC4 (zinc finger)"/>
    <property type="match status" value="1"/>
</dbReference>
<dbReference type="PROSITE" id="PS00518">
    <property type="entry name" value="ZF_RING_1"/>
    <property type="match status" value="1"/>
</dbReference>
<dbReference type="UniPathway" id="UPA00143"/>
<feature type="transmembrane region" description="Helical" evidence="13">
    <location>
        <begin position="178"/>
        <end position="196"/>
    </location>
</feature>
<organism evidence="16">
    <name type="scientific">Strongyloides stercoralis</name>
    <name type="common">Threadworm</name>
    <dbReference type="NCBI Taxonomy" id="6248"/>
    <lineage>
        <taxon>Eukaryota</taxon>
        <taxon>Metazoa</taxon>
        <taxon>Ecdysozoa</taxon>
        <taxon>Nematoda</taxon>
        <taxon>Chromadorea</taxon>
        <taxon>Rhabditida</taxon>
        <taxon>Tylenchina</taxon>
        <taxon>Panagrolaimomorpha</taxon>
        <taxon>Strongyloidoidea</taxon>
        <taxon>Strongyloididae</taxon>
        <taxon>Strongyloides</taxon>
    </lineage>
</organism>
<dbReference type="WBParaSite" id="SSTP_0001137700.1">
    <property type="protein sequence ID" value="SSTP_0001137700.1"/>
    <property type="gene ID" value="SSTP_0001137700"/>
</dbReference>
<dbReference type="PANTHER" id="PTHR12313">
    <property type="entry name" value="E3 UBIQUITIN-PROTEIN LIGASE RNF5-RELATED"/>
    <property type="match status" value="1"/>
</dbReference>
<dbReference type="STRING" id="6248.A0A0K0EPJ2"/>
<keyword evidence="10 13" id="KW-0472">Membrane</keyword>
<evidence type="ECO:0000256" key="6">
    <source>
        <dbReference type="ARBA" id="ARBA00022723"/>
    </source>
</evidence>
<keyword evidence="6" id="KW-0479">Metal-binding</keyword>
<dbReference type="SMART" id="SM00184">
    <property type="entry name" value="RING"/>
    <property type="match status" value="1"/>
</dbReference>